<name>A0ABS1DIH8_9PROT</name>
<organism evidence="1 2">
    <name type="scientific">Rhodovibrio sodomensis</name>
    <dbReference type="NCBI Taxonomy" id="1088"/>
    <lineage>
        <taxon>Bacteria</taxon>
        <taxon>Pseudomonadati</taxon>
        <taxon>Pseudomonadota</taxon>
        <taxon>Alphaproteobacteria</taxon>
        <taxon>Rhodospirillales</taxon>
        <taxon>Rhodovibrionaceae</taxon>
        <taxon>Rhodovibrio</taxon>
    </lineage>
</organism>
<keyword evidence="2" id="KW-1185">Reference proteome</keyword>
<comment type="caution">
    <text evidence="1">The sequence shown here is derived from an EMBL/GenBank/DDBJ whole genome shotgun (WGS) entry which is preliminary data.</text>
</comment>
<sequence>MATSDQISEIETSEAVLREKLERLVERCDAVADASARACDDSGIADVEDIRERASKAAAVLGGASIEPTP</sequence>
<dbReference type="EMBL" id="NRRL01000074">
    <property type="protein sequence ID" value="MBK1670093.1"/>
    <property type="molecule type" value="Genomic_DNA"/>
</dbReference>
<reference evidence="1 2" key="1">
    <citation type="journal article" date="2020" name="Microorganisms">
        <title>Osmotic Adaptation and Compatible Solute Biosynthesis of Phototrophic Bacteria as Revealed from Genome Analyses.</title>
        <authorList>
            <person name="Imhoff J.F."/>
            <person name="Rahn T."/>
            <person name="Kunzel S."/>
            <person name="Keller A."/>
            <person name="Neulinger S.C."/>
        </authorList>
    </citation>
    <scope>NUCLEOTIDE SEQUENCE [LARGE SCALE GENOMIC DNA]</scope>
    <source>
        <strain evidence="1 2">DSM 9895</strain>
    </source>
</reference>
<accession>A0ABS1DIH8</accession>
<dbReference type="RefSeq" id="WP_200342442.1">
    <property type="nucleotide sequence ID" value="NZ_NRRL01000074.1"/>
</dbReference>
<evidence type="ECO:0000313" key="2">
    <source>
        <dbReference type="Proteomes" id="UP001296873"/>
    </source>
</evidence>
<protein>
    <submittedName>
        <fullName evidence="1">Uncharacterized protein</fullName>
    </submittedName>
</protein>
<dbReference type="Proteomes" id="UP001296873">
    <property type="component" value="Unassembled WGS sequence"/>
</dbReference>
<evidence type="ECO:0000313" key="1">
    <source>
        <dbReference type="EMBL" id="MBK1670093.1"/>
    </source>
</evidence>
<gene>
    <name evidence="1" type="ORF">CKO28_18825</name>
</gene>
<proteinExistence type="predicted"/>